<keyword evidence="3" id="KW-1185">Reference proteome</keyword>
<dbReference type="AlphaFoldDB" id="A0A7K1Y0K9"/>
<dbReference type="EMBL" id="WVHS01000003">
    <property type="protein sequence ID" value="MXV16618.1"/>
    <property type="molecule type" value="Genomic_DNA"/>
</dbReference>
<gene>
    <name evidence="2" type="ORF">GS398_15050</name>
</gene>
<evidence type="ECO:0000256" key="1">
    <source>
        <dbReference type="SAM" id="MobiDB-lite"/>
    </source>
</evidence>
<comment type="caution">
    <text evidence="2">The sequence shown here is derived from an EMBL/GenBank/DDBJ whole genome shotgun (WGS) entry which is preliminary data.</text>
</comment>
<dbReference type="Proteomes" id="UP000451233">
    <property type="component" value="Unassembled WGS sequence"/>
</dbReference>
<feature type="region of interest" description="Disordered" evidence="1">
    <location>
        <begin position="1"/>
        <end position="21"/>
    </location>
</feature>
<evidence type="ECO:0000313" key="3">
    <source>
        <dbReference type="Proteomes" id="UP000451233"/>
    </source>
</evidence>
<dbReference type="InterPro" id="IPR014127">
    <property type="entry name" value="CHP02757"/>
</dbReference>
<sequence>MKLNQVNIPEPASNAERQTSNQESLRLLLDSKVARYNQPGFIENDPIVIPHSFTQKQDIEIMGFFTAILAWGQRKTIINKCRELVARMDGQPYLFITGHQESDLKALPGFKHRTFNDTDLLYFIHFFRNHYQEFDSLEDAFLPGTGPLRSFRDVFMDQGLPESTMLTASGTCDTGEIAVAAKLTVEAALNHFRSYFFSLPDFPRRTMKHISSPLQGSTCKRLNMFLRWMVRKDGNGVDFGIWDRISPAALICPCDLHVDRVARELGLISRKQTDWQTAVELTERLRAFDPDDPVKYDFALFGMGIEEGYGKTTILRPLT</sequence>
<reference evidence="2 3" key="1">
    <citation type="submission" date="2019-11" db="EMBL/GenBank/DDBJ databases">
        <title>Pedobacter sp. HMF7056 Genome sequencing and assembly.</title>
        <authorList>
            <person name="Kang H."/>
            <person name="Kim H."/>
            <person name="Joh K."/>
        </authorList>
    </citation>
    <scope>NUCLEOTIDE SEQUENCE [LARGE SCALE GENOMIC DNA]</scope>
    <source>
        <strain evidence="2 3">HMF7056</strain>
    </source>
</reference>
<evidence type="ECO:0000313" key="2">
    <source>
        <dbReference type="EMBL" id="MXV16618.1"/>
    </source>
</evidence>
<proteinExistence type="predicted"/>
<name>A0A7K1Y0K9_9SPHI</name>
<dbReference type="NCBIfam" id="TIGR02757">
    <property type="entry name" value="TIGR02757 family protein"/>
    <property type="match status" value="1"/>
</dbReference>
<organism evidence="2 3">
    <name type="scientific">Hufsiella ginkgonis</name>
    <dbReference type="NCBI Taxonomy" id="2695274"/>
    <lineage>
        <taxon>Bacteria</taxon>
        <taxon>Pseudomonadati</taxon>
        <taxon>Bacteroidota</taxon>
        <taxon>Sphingobacteriia</taxon>
        <taxon>Sphingobacteriales</taxon>
        <taxon>Sphingobacteriaceae</taxon>
        <taxon>Hufsiella</taxon>
    </lineage>
</organism>
<dbReference type="Pfam" id="PF09674">
    <property type="entry name" value="DUF2400"/>
    <property type="match status" value="1"/>
</dbReference>
<dbReference type="RefSeq" id="WP_160907597.1">
    <property type="nucleotide sequence ID" value="NZ_WVHS01000003.1"/>
</dbReference>
<protein>
    <submittedName>
        <fullName evidence="2">TIGR02757 family protein</fullName>
    </submittedName>
</protein>
<accession>A0A7K1Y0K9</accession>